<gene>
    <name evidence="1" type="ORF">FC49_GL001365</name>
</gene>
<dbReference type="Proteomes" id="UP000050973">
    <property type="component" value="Unassembled WGS sequence"/>
</dbReference>
<name>A0A0R1W8R8_9LACO</name>
<dbReference type="GO" id="GO:0016787">
    <property type="term" value="F:hydrolase activity"/>
    <property type="evidence" value="ECO:0007669"/>
    <property type="project" value="InterPro"/>
</dbReference>
<comment type="caution">
    <text evidence="1">The sequence shown here is derived from an EMBL/GenBank/DDBJ whole genome shotgun (WGS) entry which is preliminary data.</text>
</comment>
<dbReference type="RefSeq" id="WP_056984837.1">
    <property type="nucleotide sequence ID" value="NZ_AZGE01000038.1"/>
</dbReference>
<evidence type="ECO:0008006" key="3">
    <source>
        <dbReference type="Google" id="ProtNLM"/>
    </source>
</evidence>
<protein>
    <recommendedName>
        <fullName evidence="3">Esterase</fullName>
    </recommendedName>
</protein>
<proteinExistence type="predicted"/>
<dbReference type="SUPFAM" id="SSF53474">
    <property type="entry name" value="alpha/beta-Hydrolases"/>
    <property type="match status" value="1"/>
</dbReference>
<dbReference type="Pfam" id="PF06821">
    <property type="entry name" value="Ser_hydrolase"/>
    <property type="match status" value="1"/>
</dbReference>
<dbReference type="PANTHER" id="PTHR15394">
    <property type="entry name" value="SERINE HYDROLASE RBBP9"/>
    <property type="match status" value="1"/>
</dbReference>
<dbReference type="PATRIC" id="fig|1423779.3.peg.1404"/>
<sequence>MTKAYLIHGTSTRDDDWFPWLEEAVAPAIKLDRIWLPEPFNPSPIEWAQAIDQQVPAEDGVVLVAHSLGCISALRFIERHRINDARLLLVGAFDQPLPTYPQLDRFVTPPLQYDQVTPKVSQATVIAAQDDPIAPFTGSAQVARTLNAKFIGQATGGHFLSSDGFTTFPLAAKELQRIAK</sequence>
<dbReference type="InterPro" id="IPR010662">
    <property type="entry name" value="RBBP9/YdeN"/>
</dbReference>
<organism evidence="1 2">
    <name type="scientific">Limosilactobacillus oris DSM 4864</name>
    <dbReference type="NCBI Taxonomy" id="1423779"/>
    <lineage>
        <taxon>Bacteria</taxon>
        <taxon>Bacillati</taxon>
        <taxon>Bacillota</taxon>
        <taxon>Bacilli</taxon>
        <taxon>Lactobacillales</taxon>
        <taxon>Lactobacillaceae</taxon>
        <taxon>Limosilactobacillus</taxon>
    </lineage>
</organism>
<accession>A0A0R1W8R8</accession>
<dbReference type="AlphaFoldDB" id="A0A0R1W8R8"/>
<dbReference type="Gene3D" id="3.40.50.1820">
    <property type="entry name" value="alpha/beta hydrolase"/>
    <property type="match status" value="1"/>
</dbReference>
<dbReference type="EMBL" id="AZGE01000038">
    <property type="protein sequence ID" value="KRM14151.1"/>
    <property type="molecule type" value="Genomic_DNA"/>
</dbReference>
<dbReference type="PANTHER" id="PTHR15394:SF3">
    <property type="entry name" value="SERINE HYDROLASE RBBP9"/>
    <property type="match status" value="1"/>
</dbReference>
<evidence type="ECO:0000313" key="1">
    <source>
        <dbReference type="EMBL" id="KRM14151.1"/>
    </source>
</evidence>
<reference evidence="1 2" key="1">
    <citation type="journal article" date="2015" name="Genome Announc.">
        <title>Expanding the biotechnology potential of lactobacilli through comparative genomics of 213 strains and associated genera.</title>
        <authorList>
            <person name="Sun Z."/>
            <person name="Harris H.M."/>
            <person name="McCann A."/>
            <person name="Guo C."/>
            <person name="Argimon S."/>
            <person name="Zhang W."/>
            <person name="Yang X."/>
            <person name="Jeffery I.B."/>
            <person name="Cooney J.C."/>
            <person name="Kagawa T.F."/>
            <person name="Liu W."/>
            <person name="Song Y."/>
            <person name="Salvetti E."/>
            <person name="Wrobel A."/>
            <person name="Rasinkangas P."/>
            <person name="Parkhill J."/>
            <person name="Rea M.C."/>
            <person name="O'Sullivan O."/>
            <person name="Ritari J."/>
            <person name="Douillard F.P."/>
            <person name="Paul Ross R."/>
            <person name="Yang R."/>
            <person name="Briner A.E."/>
            <person name="Felis G.E."/>
            <person name="de Vos W.M."/>
            <person name="Barrangou R."/>
            <person name="Klaenhammer T.R."/>
            <person name="Caufield P.W."/>
            <person name="Cui Y."/>
            <person name="Zhang H."/>
            <person name="O'Toole P.W."/>
        </authorList>
    </citation>
    <scope>NUCLEOTIDE SEQUENCE [LARGE SCALE GENOMIC DNA]</scope>
    <source>
        <strain evidence="1 2">DSM 4864</strain>
    </source>
</reference>
<dbReference type="InterPro" id="IPR029058">
    <property type="entry name" value="AB_hydrolase_fold"/>
</dbReference>
<evidence type="ECO:0000313" key="2">
    <source>
        <dbReference type="Proteomes" id="UP000050973"/>
    </source>
</evidence>